<keyword evidence="2" id="KW-1185">Reference proteome</keyword>
<name>A0A5C4LGZ6_9HYPH</name>
<dbReference type="GO" id="GO:0008168">
    <property type="term" value="F:methyltransferase activity"/>
    <property type="evidence" value="ECO:0007669"/>
    <property type="project" value="UniProtKB-KW"/>
</dbReference>
<accession>A0A5C4LGZ6</accession>
<dbReference type="PANTHER" id="PTHR40036:SF1">
    <property type="entry name" value="MACROCIN O-METHYLTRANSFERASE"/>
    <property type="match status" value="1"/>
</dbReference>
<keyword evidence="1" id="KW-0489">Methyltransferase</keyword>
<dbReference type="AlphaFoldDB" id="A0A5C4LGZ6"/>
<keyword evidence="1" id="KW-0808">Transferase</keyword>
<organism evidence="1 2">
    <name type="scientific">Methylobacterium terricola</name>
    <dbReference type="NCBI Taxonomy" id="2583531"/>
    <lineage>
        <taxon>Bacteria</taxon>
        <taxon>Pseudomonadati</taxon>
        <taxon>Pseudomonadota</taxon>
        <taxon>Alphaproteobacteria</taxon>
        <taxon>Hyphomicrobiales</taxon>
        <taxon>Methylobacteriaceae</taxon>
        <taxon>Methylobacterium</taxon>
    </lineage>
</organism>
<dbReference type="InterPro" id="IPR008884">
    <property type="entry name" value="TylF_MeTrfase"/>
</dbReference>
<dbReference type="Pfam" id="PF05711">
    <property type="entry name" value="TylF"/>
    <property type="match status" value="1"/>
</dbReference>
<dbReference type="PANTHER" id="PTHR40036">
    <property type="entry name" value="MACROCIN O-METHYLTRANSFERASE"/>
    <property type="match status" value="1"/>
</dbReference>
<evidence type="ECO:0000313" key="2">
    <source>
        <dbReference type="Proteomes" id="UP000305267"/>
    </source>
</evidence>
<dbReference type="GO" id="GO:0032259">
    <property type="term" value="P:methylation"/>
    <property type="evidence" value="ECO:0007669"/>
    <property type="project" value="UniProtKB-KW"/>
</dbReference>
<protein>
    <submittedName>
        <fullName evidence="1">Class I SAM-dependent methyltransferase</fullName>
    </submittedName>
</protein>
<dbReference type="Gene3D" id="3.40.50.150">
    <property type="entry name" value="Vaccinia Virus protein VP39"/>
    <property type="match status" value="1"/>
</dbReference>
<sequence>MKAEDLDKLLDQLAEALAAQPNARVAIVGRAPATARIIGFLASLGLSDRLIGLYAPDGSDAPDAPGKGYAALGRLASDRPDVVIVSEDAGKEDLLVALVAHVAPGVRILIGGYGHLAFRDPVFHEVVRNALVPSLANGYPNCLIHLYQCLQLAARLGLSGVVAEFGSFRGGTTMLLSRFVETVGARWKVIGFDTFDGFPKARSILDMYAHHDCVFRDESAVRSYLRDRDVELVVGDVVDTVARLSGEDVVLAFVDTDNHTSASAILDVVADRVVVGGAIVFDHWAGRNRHLYTVGERIAAKRLADDRRYFNLHDTGVFLRLA</sequence>
<dbReference type="Proteomes" id="UP000305267">
    <property type="component" value="Unassembled WGS sequence"/>
</dbReference>
<reference evidence="1 2" key="1">
    <citation type="submission" date="2019-06" db="EMBL/GenBank/DDBJ databases">
        <title>Genome of Methylobacterium sp. 17Sr1-39.</title>
        <authorList>
            <person name="Seo T."/>
        </authorList>
    </citation>
    <scope>NUCLEOTIDE SEQUENCE [LARGE SCALE GENOMIC DNA]</scope>
    <source>
        <strain evidence="1 2">17Sr1-39</strain>
    </source>
</reference>
<dbReference type="EMBL" id="VDDA01000008">
    <property type="protein sequence ID" value="TNC11689.1"/>
    <property type="molecule type" value="Genomic_DNA"/>
</dbReference>
<proteinExistence type="predicted"/>
<dbReference type="SUPFAM" id="SSF53335">
    <property type="entry name" value="S-adenosyl-L-methionine-dependent methyltransferases"/>
    <property type="match status" value="1"/>
</dbReference>
<dbReference type="OrthoDB" id="9811332at2"/>
<gene>
    <name evidence="1" type="ORF">FF100_18805</name>
</gene>
<dbReference type="InterPro" id="IPR029063">
    <property type="entry name" value="SAM-dependent_MTases_sf"/>
</dbReference>
<dbReference type="RefSeq" id="WP_139037207.1">
    <property type="nucleotide sequence ID" value="NZ_VDDA01000008.1"/>
</dbReference>
<evidence type="ECO:0000313" key="1">
    <source>
        <dbReference type="EMBL" id="TNC11689.1"/>
    </source>
</evidence>
<comment type="caution">
    <text evidence="1">The sequence shown here is derived from an EMBL/GenBank/DDBJ whole genome shotgun (WGS) entry which is preliminary data.</text>
</comment>